<dbReference type="GO" id="GO:0006396">
    <property type="term" value="P:RNA processing"/>
    <property type="evidence" value="ECO:0007669"/>
    <property type="project" value="UniProtKB-ARBA"/>
</dbReference>
<evidence type="ECO:0000256" key="3">
    <source>
        <dbReference type="ARBA" id="ARBA00033164"/>
    </source>
</evidence>
<gene>
    <name evidence="5" type="ORF">BACPEC_00612</name>
</gene>
<dbReference type="PANTHER" id="PTHR21600">
    <property type="entry name" value="MITOCHONDRIAL RNA PSEUDOURIDINE SYNTHASE"/>
    <property type="match status" value="1"/>
</dbReference>
<evidence type="ECO:0000259" key="4">
    <source>
        <dbReference type="Pfam" id="PF00849"/>
    </source>
</evidence>
<evidence type="ECO:0000313" key="5">
    <source>
        <dbReference type="EMBL" id="EEC58480.1"/>
    </source>
</evidence>
<feature type="domain" description="Pseudouridine synthase RsuA/RluA-like" evidence="4">
    <location>
        <begin position="12"/>
        <end position="164"/>
    </location>
</feature>
<dbReference type="STRING" id="483218.BACPEC_00612"/>
<reference evidence="5 6" key="2">
    <citation type="submission" date="2008-11" db="EMBL/GenBank/DDBJ databases">
        <authorList>
            <person name="Fulton L."/>
            <person name="Clifton S."/>
            <person name="Fulton B."/>
            <person name="Xu J."/>
            <person name="Minx P."/>
            <person name="Pepin K.H."/>
            <person name="Johnson M."/>
            <person name="Bhonagiri V."/>
            <person name="Nash W.E."/>
            <person name="Mardis E.R."/>
            <person name="Wilson R.K."/>
        </authorList>
    </citation>
    <scope>NUCLEOTIDE SEQUENCE [LARGE SCALE GENOMIC DNA]</scope>
    <source>
        <strain evidence="5 6">ATCC 43243</strain>
    </source>
</reference>
<dbReference type="GO" id="GO:0001522">
    <property type="term" value="P:pseudouridine synthesis"/>
    <property type="evidence" value="ECO:0007669"/>
    <property type="project" value="InterPro"/>
</dbReference>
<dbReference type="GO" id="GO:0009982">
    <property type="term" value="F:pseudouridine synthase activity"/>
    <property type="evidence" value="ECO:0007669"/>
    <property type="project" value="InterPro"/>
</dbReference>
<dbReference type="InterPro" id="IPR050188">
    <property type="entry name" value="RluA_PseudoU_synthase"/>
</dbReference>
<dbReference type="InterPro" id="IPR020103">
    <property type="entry name" value="PsdUridine_synth_cat_dom_sf"/>
</dbReference>
<dbReference type="GO" id="GO:0003723">
    <property type="term" value="F:RNA binding"/>
    <property type="evidence" value="ECO:0007669"/>
    <property type="project" value="InterPro"/>
</dbReference>
<organism evidence="5 6">
    <name type="scientific">[Bacteroides] pectinophilus ATCC 43243</name>
    <dbReference type="NCBI Taxonomy" id="483218"/>
    <lineage>
        <taxon>Bacteria</taxon>
        <taxon>Bacillati</taxon>
        <taxon>Bacillota</taxon>
        <taxon>Clostridia</taxon>
        <taxon>Eubacteriales</taxon>
    </lineage>
</organism>
<dbReference type="InterPro" id="IPR006145">
    <property type="entry name" value="PsdUridine_synth_RsuA/RluA"/>
</dbReference>
<sequence length="217" mass="23782">MKPDIIYEDDGMIICRKPAGVLAQGSRSFDADMVSMLMTYRRKKGEDTYIGVINRLDRPVEGLMVFAKSSRDAARLNRLMQQDTFNKTYIAVVWGCIDAVEGTLTDYLVKDAGNNTSHVASEGEPGAKRAELNYRVIGSLDGMSVVRIQLVTGRHHQIRVQFASRGHALVGDAKYGSNSNIAGRLVLANGQIALCACAVDVAGRHYETEPSFLKIAE</sequence>
<dbReference type="Gene3D" id="3.30.2350.10">
    <property type="entry name" value="Pseudouridine synthase"/>
    <property type="match status" value="1"/>
</dbReference>
<dbReference type="HOGENOM" id="CLU_016902_11_2_9"/>
<name>B7APK6_9FIRM</name>
<dbReference type="GO" id="GO:0140098">
    <property type="term" value="F:catalytic activity, acting on RNA"/>
    <property type="evidence" value="ECO:0007669"/>
    <property type="project" value="UniProtKB-ARBA"/>
</dbReference>
<evidence type="ECO:0000313" key="6">
    <source>
        <dbReference type="Proteomes" id="UP000003136"/>
    </source>
</evidence>
<evidence type="ECO:0000256" key="1">
    <source>
        <dbReference type="ARBA" id="ARBA00000073"/>
    </source>
</evidence>
<dbReference type="SUPFAM" id="SSF55120">
    <property type="entry name" value="Pseudouridine synthase"/>
    <property type="match status" value="1"/>
</dbReference>
<dbReference type="Proteomes" id="UP000003136">
    <property type="component" value="Unassembled WGS sequence"/>
</dbReference>
<accession>B7APK6</accession>
<comment type="catalytic activity">
    <reaction evidence="1">
        <text>a uridine in RNA = a pseudouridine in RNA</text>
        <dbReference type="Rhea" id="RHEA:48348"/>
        <dbReference type="Rhea" id="RHEA-COMP:12068"/>
        <dbReference type="Rhea" id="RHEA-COMP:12069"/>
        <dbReference type="ChEBI" id="CHEBI:65314"/>
        <dbReference type="ChEBI" id="CHEBI:65315"/>
    </reaction>
</comment>
<reference evidence="5 6" key="1">
    <citation type="submission" date="2008-11" db="EMBL/GenBank/DDBJ databases">
        <title>Draft genome sequence of Bacteroides pectinophilus (ATCC 43243).</title>
        <authorList>
            <person name="Sudarsanam P."/>
            <person name="Ley R."/>
            <person name="Guruge J."/>
            <person name="Turnbaugh P.J."/>
            <person name="Mahowald M."/>
            <person name="Liep D."/>
            <person name="Gordon J."/>
        </authorList>
    </citation>
    <scope>NUCLEOTIDE SEQUENCE [LARGE SCALE GENOMIC DNA]</scope>
    <source>
        <strain evidence="5 6">ATCC 43243</strain>
    </source>
</reference>
<dbReference type="AlphaFoldDB" id="B7APK6"/>
<evidence type="ECO:0000256" key="2">
    <source>
        <dbReference type="ARBA" id="ARBA00031870"/>
    </source>
</evidence>
<proteinExistence type="predicted"/>
<dbReference type="EMBL" id="ABVQ01000034">
    <property type="protein sequence ID" value="EEC58480.1"/>
    <property type="molecule type" value="Genomic_DNA"/>
</dbReference>
<dbReference type="eggNOG" id="COG0564">
    <property type="taxonomic scope" value="Bacteria"/>
</dbReference>
<keyword evidence="6" id="KW-1185">Reference proteome</keyword>
<comment type="caution">
    <text evidence="5">The sequence shown here is derived from an EMBL/GenBank/DDBJ whole genome shotgun (WGS) entry which is preliminary data.</text>
</comment>
<protein>
    <recommendedName>
        <fullName evidence="2">RNA pseudouridylate synthase</fullName>
    </recommendedName>
    <alternativeName>
        <fullName evidence="3">RNA-uridine isomerase</fullName>
    </alternativeName>
</protein>
<dbReference type="CDD" id="cd02869">
    <property type="entry name" value="PseudoU_synth_RluA_like"/>
    <property type="match status" value="1"/>
</dbReference>
<dbReference type="Pfam" id="PF00849">
    <property type="entry name" value="PseudoU_synth_2"/>
    <property type="match status" value="1"/>
</dbReference>